<accession>A0A9D1SMQ5</accession>
<dbReference type="InterPro" id="IPR002575">
    <property type="entry name" value="Aminoglycoside_PTrfase"/>
</dbReference>
<comment type="caution">
    <text evidence="2">The sequence shown here is derived from an EMBL/GenBank/DDBJ whole genome shotgun (WGS) entry which is preliminary data.</text>
</comment>
<reference evidence="2" key="1">
    <citation type="submission" date="2020-10" db="EMBL/GenBank/DDBJ databases">
        <authorList>
            <person name="Gilroy R."/>
        </authorList>
    </citation>
    <scope>NUCLEOTIDE SEQUENCE</scope>
    <source>
        <strain evidence="2">CHK136-897</strain>
    </source>
</reference>
<dbReference type="Pfam" id="PF01636">
    <property type="entry name" value="APH"/>
    <property type="match status" value="1"/>
</dbReference>
<dbReference type="AlphaFoldDB" id="A0A9D1SMQ5"/>
<name>A0A9D1SMQ5_9PROT</name>
<dbReference type="InterPro" id="IPR011009">
    <property type="entry name" value="Kinase-like_dom_sf"/>
</dbReference>
<dbReference type="Proteomes" id="UP000824142">
    <property type="component" value="Unassembled WGS sequence"/>
</dbReference>
<sequence length="267" mass="30045">MIKSTYAAPIIRNVLKDVYDIRRPDVTGTLKSVFIAETPSGKYVCKFNHPNLAVKNIEVSKIMLRHGICVPDIKIYNCGIRWLEVYPIIPGKTLYESIGLGLPEKEIKLVYTDIVDTFARMDKIDIAELKAKKYRSTHSVAKTNISDTNNPILATIFSGAVYLANHGANSDIGLYHCGITTKNTILNADGKFVGLIDLDEVAISDRSYAFAMMAAKYQQLGYDLTELIDYYEHTTKNKLNHKKIKIIAELVNAGKLLLFRDVKRKQK</sequence>
<dbReference type="SUPFAM" id="SSF56112">
    <property type="entry name" value="Protein kinase-like (PK-like)"/>
    <property type="match status" value="1"/>
</dbReference>
<dbReference type="EMBL" id="DVNO01000029">
    <property type="protein sequence ID" value="HIU65630.1"/>
    <property type="molecule type" value="Genomic_DNA"/>
</dbReference>
<gene>
    <name evidence="2" type="ORF">IAC63_03250</name>
</gene>
<evidence type="ECO:0000313" key="3">
    <source>
        <dbReference type="Proteomes" id="UP000824142"/>
    </source>
</evidence>
<dbReference type="Gene3D" id="3.90.1200.10">
    <property type="match status" value="1"/>
</dbReference>
<protein>
    <submittedName>
        <fullName evidence="2">Phosphotransferase</fullName>
    </submittedName>
</protein>
<organism evidence="2 3">
    <name type="scientific">Candidatus Enterousia avicola</name>
    <dbReference type="NCBI Taxonomy" id="2840787"/>
    <lineage>
        <taxon>Bacteria</taxon>
        <taxon>Pseudomonadati</taxon>
        <taxon>Pseudomonadota</taxon>
        <taxon>Alphaproteobacteria</taxon>
        <taxon>Candidatus Enterousia</taxon>
    </lineage>
</organism>
<evidence type="ECO:0000259" key="1">
    <source>
        <dbReference type="Pfam" id="PF01636"/>
    </source>
</evidence>
<evidence type="ECO:0000313" key="2">
    <source>
        <dbReference type="EMBL" id="HIU65630.1"/>
    </source>
</evidence>
<proteinExistence type="predicted"/>
<feature type="domain" description="Aminoglycoside phosphotransferase" evidence="1">
    <location>
        <begin position="29"/>
        <end position="216"/>
    </location>
</feature>
<reference evidence="2" key="2">
    <citation type="journal article" date="2021" name="PeerJ">
        <title>Extensive microbial diversity within the chicken gut microbiome revealed by metagenomics and culture.</title>
        <authorList>
            <person name="Gilroy R."/>
            <person name="Ravi A."/>
            <person name="Getino M."/>
            <person name="Pursley I."/>
            <person name="Horton D.L."/>
            <person name="Alikhan N.F."/>
            <person name="Baker D."/>
            <person name="Gharbi K."/>
            <person name="Hall N."/>
            <person name="Watson M."/>
            <person name="Adriaenssens E.M."/>
            <person name="Foster-Nyarko E."/>
            <person name="Jarju S."/>
            <person name="Secka A."/>
            <person name="Antonio M."/>
            <person name="Oren A."/>
            <person name="Chaudhuri R.R."/>
            <person name="La Ragione R."/>
            <person name="Hildebrand F."/>
            <person name="Pallen M.J."/>
        </authorList>
    </citation>
    <scope>NUCLEOTIDE SEQUENCE</scope>
    <source>
        <strain evidence="2">CHK136-897</strain>
    </source>
</reference>